<dbReference type="Gene3D" id="1.10.1370.20">
    <property type="entry name" value="Oligoendopeptidase f, C-terminal domain"/>
    <property type="match status" value="1"/>
</dbReference>
<name>A0A0F9J6B8_9ZZZZ</name>
<evidence type="ECO:0000259" key="7">
    <source>
        <dbReference type="Pfam" id="PF01432"/>
    </source>
</evidence>
<evidence type="ECO:0000313" key="8">
    <source>
        <dbReference type="EMBL" id="KKM01441.1"/>
    </source>
</evidence>
<evidence type="ECO:0000256" key="5">
    <source>
        <dbReference type="ARBA" id="ARBA00022833"/>
    </source>
</evidence>
<dbReference type="InterPro" id="IPR001567">
    <property type="entry name" value="Pept_M3A_M3B_dom"/>
</dbReference>
<evidence type="ECO:0000256" key="6">
    <source>
        <dbReference type="ARBA" id="ARBA00023049"/>
    </source>
</evidence>
<gene>
    <name evidence="8" type="ORF">LCGC14_1794380</name>
</gene>
<dbReference type="GO" id="GO:0004222">
    <property type="term" value="F:metalloendopeptidase activity"/>
    <property type="evidence" value="ECO:0007669"/>
    <property type="project" value="InterPro"/>
</dbReference>
<feature type="non-terminal residue" evidence="8">
    <location>
        <position position="349"/>
    </location>
</feature>
<dbReference type="GO" id="GO:0046872">
    <property type="term" value="F:metal ion binding"/>
    <property type="evidence" value="ECO:0007669"/>
    <property type="project" value="UniProtKB-KW"/>
</dbReference>
<dbReference type="SUPFAM" id="SSF55486">
    <property type="entry name" value="Metalloproteases ('zincins'), catalytic domain"/>
    <property type="match status" value="1"/>
</dbReference>
<organism evidence="8">
    <name type="scientific">marine sediment metagenome</name>
    <dbReference type="NCBI Taxonomy" id="412755"/>
    <lineage>
        <taxon>unclassified sequences</taxon>
        <taxon>metagenomes</taxon>
        <taxon>ecological metagenomes</taxon>
    </lineage>
</organism>
<keyword evidence="2" id="KW-0645">Protease</keyword>
<proteinExistence type="predicted"/>
<evidence type="ECO:0000256" key="4">
    <source>
        <dbReference type="ARBA" id="ARBA00022801"/>
    </source>
</evidence>
<keyword evidence="6" id="KW-0482">Metalloprotease</keyword>
<comment type="cofactor">
    <cofactor evidence="1">
        <name>Zn(2+)</name>
        <dbReference type="ChEBI" id="CHEBI:29105"/>
    </cofactor>
</comment>
<evidence type="ECO:0000256" key="1">
    <source>
        <dbReference type="ARBA" id="ARBA00001947"/>
    </source>
</evidence>
<evidence type="ECO:0000256" key="2">
    <source>
        <dbReference type="ARBA" id="ARBA00022670"/>
    </source>
</evidence>
<dbReference type="GO" id="GO:0006508">
    <property type="term" value="P:proteolysis"/>
    <property type="evidence" value="ECO:0007669"/>
    <property type="project" value="UniProtKB-KW"/>
</dbReference>
<keyword evidence="4" id="KW-0378">Hydrolase</keyword>
<protein>
    <recommendedName>
        <fullName evidence="7">Peptidase M3A/M3B catalytic domain-containing protein</fullName>
    </recommendedName>
</protein>
<accession>A0A0F9J6B8</accession>
<dbReference type="Pfam" id="PF01432">
    <property type="entry name" value="Peptidase_M3"/>
    <property type="match status" value="1"/>
</dbReference>
<comment type="caution">
    <text evidence="8">The sequence shown here is derived from an EMBL/GenBank/DDBJ whole genome shotgun (WGS) entry which is preliminary data.</text>
</comment>
<dbReference type="AlphaFoldDB" id="A0A0F9J6B8"/>
<evidence type="ECO:0000256" key="3">
    <source>
        <dbReference type="ARBA" id="ARBA00022723"/>
    </source>
</evidence>
<feature type="domain" description="Peptidase M3A/M3B catalytic" evidence="7">
    <location>
        <begin position="127"/>
        <end position="341"/>
    </location>
</feature>
<keyword evidence="3" id="KW-0479">Metal-binding</keyword>
<reference evidence="8" key="1">
    <citation type="journal article" date="2015" name="Nature">
        <title>Complex archaea that bridge the gap between prokaryotes and eukaryotes.</title>
        <authorList>
            <person name="Spang A."/>
            <person name="Saw J.H."/>
            <person name="Jorgensen S.L."/>
            <person name="Zaremba-Niedzwiedzka K."/>
            <person name="Martijn J."/>
            <person name="Lind A.E."/>
            <person name="van Eijk R."/>
            <person name="Schleper C."/>
            <person name="Guy L."/>
            <person name="Ettema T.J."/>
        </authorList>
    </citation>
    <scope>NUCLEOTIDE SEQUENCE</scope>
</reference>
<dbReference type="EMBL" id="LAZR01017196">
    <property type="protein sequence ID" value="KKM01441.1"/>
    <property type="molecule type" value="Genomic_DNA"/>
</dbReference>
<keyword evidence="5" id="KW-0862">Zinc</keyword>
<sequence length="349" mass="40862">MQHPDKETRISVYKSIFGGLKKGEEIHSSALRNICSDWVKTVKRRNYDSPIHRSLIDNGTTQEIISNLMKTVENNINIYQKFLKIKAKLLNLPKLDGVDVWANLPSEKRYSWDEAKQICFQVYNNFDVSFGNVISDIFERNHIDTSSREGKIAGAWCYYWYNGRSVFILTPFKGLISDIFPLTHELGHGIHFYLASREQTLLNSMPGMTMQETASTFGELLLADHLLETIDSTNERISLLTNQLTMGGLLIFILSSWMLFEQSLYHSIDREEYLDGKAISKYWCAARNKMYGDSVEFFDDMKWEWIPVPHFYMASRRFYNYPYVYAQLFVYALYQTYKREGKNFVPKFK</sequence>
<dbReference type="InterPro" id="IPR042088">
    <property type="entry name" value="OligoPept_F_C"/>
</dbReference>